<dbReference type="InterPro" id="IPR001130">
    <property type="entry name" value="TatD-like"/>
</dbReference>
<feature type="binding site" evidence="3">
    <location>
        <position position="95"/>
    </location>
    <ligand>
        <name>a divalent metal cation</name>
        <dbReference type="ChEBI" id="CHEBI:60240"/>
        <label>1</label>
    </ligand>
</feature>
<dbReference type="Pfam" id="PF01026">
    <property type="entry name" value="TatD_DNase"/>
    <property type="match status" value="1"/>
</dbReference>
<reference evidence="4 5" key="1">
    <citation type="submission" date="2019-04" db="EMBL/GenBank/DDBJ databases">
        <authorList>
            <person name="Embree M."/>
            <person name="Gaffney J.R."/>
        </authorList>
    </citation>
    <scope>NUCLEOTIDE SEQUENCE [LARGE SCALE GENOMIC DNA]</scope>
    <source>
        <strain evidence="4 5">JE7A12</strain>
    </source>
</reference>
<evidence type="ECO:0000256" key="3">
    <source>
        <dbReference type="PIRSR" id="PIRSR005902-1"/>
    </source>
</evidence>
<evidence type="ECO:0000256" key="2">
    <source>
        <dbReference type="ARBA" id="ARBA00022801"/>
    </source>
</evidence>
<dbReference type="AlphaFoldDB" id="A0A4P8XUC6"/>
<proteinExistence type="predicted"/>
<dbReference type="Gene3D" id="3.20.20.140">
    <property type="entry name" value="Metal-dependent hydrolases"/>
    <property type="match status" value="1"/>
</dbReference>
<dbReference type="GO" id="GO:0046872">
    <property type="term" value="F:metal ion binding"/>
    <property type="evidence" value="ECO:0007669"/>
    <property type="project" value="UniProtKB-KW"/>
</dbReference>
<feature type="binding site" evidence="3">
    <location>
        <position position="202"/>
    </location>
    <ligand>
        <name>a divalent metal cation</name>
        <dbReference type="ChEBI" id="CHEBI:60240"/>
        <label>1</label>
    </ligand>
</feature>
<dbReference type="InterPro" id="IPR015991">
    <property type="entry name" value="TatD/YcfH-like"/>
</dbReference>
<protein>
    <submittedName>
        <fullName evidence="4">TatD family deoxyribonuclease</fullName>
    </submittedName>
</protein>
<evidence type="ECO:0000256" key="1">
    <source>
        <dbReference type="ARBA" id="ARBA00022723"/>
    </source>
</evidence>
<dbReference type="Proteomes" id="UP000301475">
    <property type="component" value="Chromosome"/>
</dbReference>
<gene>
    <name evidence="4" type="ORF">E5Z56_04300</name>
</gene>
<keyword evidence="5" id="KW-1185">Reference proteome</keyword>
<keyword evidence="2" id="KW-0378">Hydrolase</keyword>
<accession>A0A4P8XUC6</accession>
<evidence type="ECO:0000313" key="4">
    <source>
        <dbReference type="EMBL" id="QCT06631.1"/>
    </source>
</evidence>
<feature type="binding site" evidence="3">
    <location>
        <position position="152"/>
    </location>
    <ligand>
        <name>a divalent metal cation</name>
        <dbReference type="ChEBI" id="CHEBI:60240"/>
        <label>2</label>
    </ligand>
</feature>
<dbReference type="InterPro" id="IPR018228">
    <property type="entry name" value="DNase_TatD-rel_CS"/>
</dbReference>
<dbReference type="EMBL" id="CP039381">
    <property type="protein sequence ID" value="QCT06631.1"/>
    <property type="molecule type" value="Genomic_DNA"/>
</dbReference>
<dbReference type="GO" id="GO:0004536">
    <property type="term" value="F:DNA nuclease activity"/>
    <property type="evidence" value="ECO:0007669"/>
    <property type="project" value="InterPro"/>
</dbReference>
<feature type="binding site" evidence="3">
    <location>
        <position position="130"/>
    </location>
    <ligand>
        <name>a divalent metal cation</name>
        <dbReference type="ChEBI" id="CHEBI:60240"/>
        <label>2</label>
    </ligand>
</feature>
<dbReference type="PROSITE" id="PS01091">
    <property type="entry name" value="TATD_3"/>
    <property type="match status" value="1"/>
</dbReference>
<feature type="binding site" evidence="3">
    <location>
        <position position="11"/>
    </location>
    <ligand>
        <name>a divalent metal cation</name>
        <dbReference type="ChEBI" id="CHEBI:60240"/>
        <label>1</label>
    </ligand>
</feature>
<dbReference type="RefSeq" id="WP_138156689.1">
    <property type="nucleotide sequence ID" value="NZ_CP039381.1"/>
</dbReference>
<organism evidence="4 5">
    <name type="scientific">Ruminococcus bovis</name>
    <dbReference type="NCBI Taxonomy" id="2564099"/>
    <lineage>
        <taxon>Bacteria</taxon>
        <taxon>Bacillati</taxon>
        <taxon>Bacillota</taxon>
        <taxon>Clostridia</taxon>
        <taxon>Eubacteriales</taxon>
        <taxon>Oscillospiraceae</taxon>
        <taxon>Ruminococcus</taxon>
    </lineage>
</organism>
<keyword evidence="1 3" id="KW-0479">Metal-binding</keyword>
<sequence>MYNNIFDGHCHYDDEWFDEDRYSLVESLKSKGVCGVVTNGTDLENVKTVLDLCSKYDFVYGTVGIHPECLENLQENYLDKVAEISENKKIVAIGEIGLDYHWDIPKDKQMEVVKSQLKLANDLNMPVVFHDREAHGDSMELLRKYKPKGLLHCYSGSTEMLKEVLKIGMYISLGGVVTFKNARVPVEVAKAVPVDRLLLETDAPYLAPVPYRGKRNDSSYISYIAEKIAEIKNMDTQELINITTENAKRMYGIK</sequence>
<evidence type="ECO:0000313" key="5">
    <source>
        <dbReference type="Proteomes" id="UP000301475"/>
    </source>
</evidence>
<dbReference type="InterPro" id="IPR032466">
    <property type="entry name" value="Metal_Hydrolase"/>
</dbReference>
<dbReference type="NCBIfam" id="TIGR00010">
    <property type="entry name" value="YchF/TatD family DNA exonuclease"/>
    <property type="match status" value="1"/>
</dbReference>
<dbReference type="SUPFAM" id="SSF51556">
    <property type="entry name" value="Metallo-dependent hydrolases"/>
    <property type="match status" value="1"/>
</dbReference>
<feature type="binding site" evidence="3">
    <location>
        <position position="9"/>
    </location>
    <ligand>
        <name>a divalent metal cation</name>
        <dbReference type="ChEBI" id="CHEBI:60240"/>
        <label>1</label>
    </ligand>
</feature>
<dbReference type="PANTHER" id="PTHR46124">
    <property type="entry name" value="D-AMINOACYL-TRNA DEACYLASE"/>
    <property type="match status" value="1"/>
</dbReference>
<dbReference type="GO" id="GO:0016788">
    <property type="term" value="F:hydrolase activity, acting on ester bonds"/>
    <property type="evidence" value="ECO:0007669"/>
    <property type="project" value="InterPro"/>
</dbReference>
<dbReference type="KEGG" id="ruj:E5Z56_04300"/>
<dbReference type="CDD" id="cd01310">
    <property type="entry name" value="TatD_DNAse"/>
    <property type="match status" value="1"/>
</dbReference>
<dbReference type="FunFam" id="3.20.20.140:FF:000005">
    <property type="entry name" value="TatD family hydrolase"/>
    <property type="match status" value="1"/>
</dbReference>
<dbReference type="PANTHER" id="PTHR46124:SF2">
    <property type="entry name" value="D-AMINOACYL-TRNA DEACYLASE"/>
    <property type="match status" value="1"/>
</dbReference>
<name>A0A4P8XUC6_9FIRM</name>
<dbReference type="PIRSF" id="PIRSF005902">
    <property type="entry name" value="DNase_TatD"/>
    <property type="match status" value="1"/>
</dbReference>
<dbReference type="OrthoDB" id="9810005at2"/>